<dbReference type="EMBL" id="FWFY01000004">
    <property type="protein sequence ID" value="SLN41786.1"/>
    <property type="molecule type" value="Genomic_DNA"/>
</dbReference>
<keyword evidence="7" id="KW-0456">Lyase</keyword>
<dbReference type="AlphaFoldDB" id="A0A1X6Z6J3"/>
<reference evidence="7 8" key="1">
    <citation type="submission" date="2017-03" db="EMBL/GenBank/DDBJ databases">
        <authorList>
            <person name="Afonso C.L."/>
            <person name="Miller P.J."/>
            <person name="Scott M.A."/>
            <person name="Spackman E."/>
            <person name="Goraichik I."/>
            <person name="Dimitrov K.M."/>
            <person name="Suarez D.L."/>
            <person name="Swayne D.E."/>
        </authorList>
    </citation>
    <scope>NUCLEOTIDE SEQUENCE [LARGE SCALE GENOMIC DNA]</scope>
    <source>
        <strain evidence="7 8">CECT 8367</strain>
    </source>
</reference>
<evidence type="ECO:0000256" key="3">
    <source>
        <dbReference type="ARBA" id="ARBA00011881"/>
    </source>
</evidence>
<sequence length="348" mass="37163">MQFASDNAGPAHPAILEAIAKANDGHQRAYGSESAMDRVRARIREIFEAPQAEVHLVATGTAANALILGCMAKPWDAVFCSEHAHIEHDEGNAPEFYTGGAKLSLVPAPDGRITAAELDRVIGPVGARSFHNAQPGPISITQVTETGSVYALDQICAIGDLARARGQRLHMDGARFANAVAALGCSPADMTWRAGVDALSFGGTKNGCLGVEAAIFFDPALAADFALRRKRGGHLFSKHRFLSAQMEAYLAGDLWRDLARRANAACTKLVAGLLAHPEAEILHPAEANLVFVSLPRATLRRLIEAGADFYVMDGDPMTGDPAERLTARMVCDWSLGEERVARFLSLLG</sequence>
<dbReference type="InterPro" id="IPR015422">
    <property type="entry name" value="PyrdxlP-dep_Trfase_small"/>
</dbReference>
<dbReference type="Proteomes" id="UP000240624">
    <property type="component" value="Unassembled WGS sequence"/>
</dbReference>
<evidence type="ECO:0000256" key="2">
    <source>
        <dbReference type="ARBA" id="ARBA00006966"/>
    </source>
</evidence>
<accession>A0A1X6Z6J3</accession>
<evidence type="ECO:0000256" key="4">
    <source>
        <dbReference type="ARBA" id="ARBA00022898"/>
    </source>
</evidence>
<dbReference type="Gene3D" id="3.40.640.10">
    <property type="entry name" value="Type I PLP-dependent aspartate aminotransferase-like (Major domain)"/>
    <property type="match status" value="1"/>
</dbReference>
<dbReference type="Proteomes" id="UP000193495">
    <property type="component" value="Unassembled WGS sequence"/>
</dbReference>
<dbReference type="InterPro" id="IPR015424">
    <property type="entry name" value="PyrdxlP-dep_Trfase"/>
</dbReference>
<dbReference type="PANTHER" id="PTHR48097:SF5">
    <property type="entry name" value="LOW SPECIFICITY L-THREONINE ALDOLASE"/>
    <property type="match status" value="1"/>
</dbReference>
<dbReference type="RefSeq" id="WP_085896104.1">
    <property type="nucleotide sequence ID" value="NZ_FWFY01000004.1"/>
</dbReference>
<protein>
    <submittedName>
        <fullName evidence="6 7">L-threonine aldolase</fullName>
        <ecNumber evidence="7">4.1.2.48</ecNumber>
    </submittedName>
</protein>
<evidence type="ECO:0000313" key="6">
    <source>
        <dbReference type="EMBL" id="PSK86755.1"/>
    </source>
</evidence>
<comment type="cofactor">
    <cofactor evidence="1">
        <name>pyridoxal 5'-phosphate</name>
        <dbReference type="ChEBI" id="CHEBI:597326"/>
    </cofactor>
</comment>
<keyword evidence="4" id="KW-0663">Pyridoxal phosphate</keyword>
<evidence type="ECO:0000259" key="5">
    <source>
        <dbReference type="Pfam" id="PF01212"/>
    </source>
</evidence>
<dbReference type="SUPFAM" id="SSF53383">
    <property type="entry name" value="PLP-dependent transferases"/>
    <property type="match status" value="1"/>
</dbReference>
<organism evidence="7 8">
    <name type="scientific">Limimaricola soesokkakensis</name>
    <dbReference type="NCBI Taxonomy" id="1343159"/>
    <lineage>
        <taxon>Bacteria</taxon>
        <taxon>Pseudomonadati</taxon>
        <taxon>Pseudomonadota</taxon>
        <taxon>Alphaproteobacteria</taxon>
        <taxon>Rhodobacterales</taxon>
        <taxon>Paracoccaceae</taxon>
        <taxon>Limimaricola</taxon>
    </lineage>
</organism>
<comment type="similarity">
    <text evidence="2">Belongs to the threonine aldolase family.</text>
</comment>
<dbReference type="Gene3D" id="3.90.1150.10">
    <property type="entry name" value="Aspartate Aminotransferase, domain 1"/>
    <property type="match status" value="1"/>
</dbReference>
<keyword evidence="9" id="KW-1185">Reference proteome</keyword>
<evidence type="ECO:0000256" key="1">
    <source>
        <dbReference type="ARBA" id="ARBA00001933"/>
    </source>
</evidence>
<reference evidence="6 9" key="2">
    <citation type="submission" date="2018-03" db="EMBL/GenBank/DDBJ databases">
        <title>Genomic Encyclopedia of Archaeal and Bacterial Type Strains, Phase II (KMG-II): from individual species to whole genera.</title>
        <authorList>
            <person name="Goeker M."/>
        </authorList>
    </citation>
    <scope>NUCLEOTIDE SEQUENCE [LARGE SCALE GENOMIC DNA]</scope>
    <source>
        <strain evidence="6 9">DSM 29956</strain>
    </source>
</reference>
<gene>
    <name evidence="7" type="primary">ltaE</name>
    <name evidence="6" type="ORF">CLV79_104185</name>
    <name evidence="7" type="ORF">LOS8367_01766</name>
</gene>
<name>A0A1X6Z6J3_9RHOB</name>
<dbReference type="OrthoDB" id="9774495at2"/>
<feature type="domain" description="Aromatic amino acid beta-eliminating lyase/threonine aldolase" evidence="5">
    <location>
        <begin position="2"/>
        <end position="293"/>
    </location>
</feature>
<proteinExistence type="inferred from homology"/>
<dbReference type="InterPro" id="IPR001597">
    <property type="entry name" value="ArAA_b-elim_lyase/Thr_aldolase"/>
</dbReference>
<dbReference type="EMBL" id="PYGB01000004">
    <property type="protein sequence ID" value="PSK86755.1"/>
    <property type="molecule type" value="Genomic_DNA"/>
</dbReference>
<dbReference type="PANTHER" id="PTHR48097">
    <property type="entry name" value="L-THREONINE ALDOLASE-RELATED"/>
    <property type="match status" value="1"/>
</dbReference>
<evidence type="ECO:0000313" key="7">
    <source>
        <dbReference type="EMBL" id="SLN41786.1"/>
    </source>
</evidence>
<evidence type="ECO:0000313" key="8">
    <source>
        <dbReference type="Proteomes" id="UP000193495"/>
    </source>
</evidence>
<evidence type="ECO:0000313" key="9">
    <source>
        <dbReference type="Proteomes" id="UP000240624"/>
    </source>
</evidence>
<dbReference type="InterPro" id="IPR015421">
    <property type="entry name" value="PyrdxlP-dep_Trfase_major"/>
</dbReference>
<comment type="subunit">
    <text evidence="3">Homotetramer.</text>
</comment>
<dbReference type="GO" id="GO:0016829">
    <property type="term" value="F:lyase activity"/>
    <property type="evidence" value="ECO:0007669"/>
    <property type="project" value="UniProtKB-KW"/>
</dbReference>
<dbReference type="EC" id="4.1.2.48" evidence="7"/>
<dbReference type="GO" id="GO:0006520">
    <property type="term" value="P:amino acid metabolic process"/>
    <property type="evidence" value="ECO:0007669"/>
    <property type="project" value="InterPro"/>
</dbReference>
<dbReference type="Pfam" id="PF01212">
    <property type="entry name" value="Beta_elim_lyase"/>
    <property type="match status" value="1"/>
</dbReference>